<reference evidence="7 8" key="1">
    <citation type="journal article" date="2017" name="Antonie Van Leeuwenhoek">
        <title>Rhizobium rhizosphaerae sp. nov., a novel species isolated from rice rhizosphere.</title>
        <authorList>
            <person name="Zhao J.J."/>
            <person name="Zhang J."/>
            <person name="Zhang R.J."/>
            <person name="Zhang C.W."/>
            <person name="Yin H.Q."/>
            <person name="Zhang X.X."/>
        </authorList>
    </citation>
    <scope>NUCLEOTIDE SEQUENCE [LARGE SCALE GENOMIC DNA]</scope>
    <source>
        <strain evidence="7 8">RD15</strain>
    </source>
</reference>
<accession>A0ABX3PBB9</accession>
<dbReference type="InterPro" id="IPR002994">
    <property type="entry name" value="Surf1/Shy1"/>
</dbReference>
<evidence type="ECO:0000313" key="8">
    <source>
        <dbReference type="Proteomes" id="UP000192652"/>
    </source>
</evidence>
<dbReference type="CDD" id="cd06662">
    <property type="entry name" value="SURF1"/>
    <property type="match status" value="1"/>
</dbReference>
<evidence type="ECO:0000256" key="5">
    <source>
        <dbReference type="ARBA" id="ARBA00023136"/>
    </source>
</evidence>
<keyword evidence="5 6" id="KW-0472">Membrane</keyword>
<evidence type="ECO:0000256" key="6">
    <source>
        <dbReference type="RuleBase" id="RU363076"/>
    </source>
</evidence>
<organism evidence="7 8">
    <name type="scientific">Xaviernesmea rhizosphaerae</name>
    <dbReference type="NCBI Taxonomy" id="1672749"/>
    <lineage>
        <taxon>Bacteria</taxon>
        <taxon>Pseudomonadati</taxon>
        <taxon>Pseudomonadota</taxon>
        <taxon>Alphaproteobacteria</taxon>
        <taxon>Hyphomicrobiales</taxon>
        <taxon>Rhizobiaceae</taxon>
        <taxon>Rhizobium/Agrobacterium group</taxon>
        <taxon>Xaviernesmea</taxon>
    </lineage>
</organism>
<keyword evidence="8" id="KW-1185">Reference proteome</keyword>
<comment type="caution">
    <text evidence="7">The sequence shown here is derived from an EMBL/GenBank/DDBJ whole genome shotgun (WGS) entry which is preliminary data.</text>
</comment>
<dbReference type="PROSITE" id="PS50895">
    <property type="entry name" value="SURF1"/>
    <property type="match status" value="1"/>
</dbReference>
<name>A0ABX3PBB9_9HYPH</name>
<dbReference type="PANTHER" id="PTHR23427">
    <property type="entry name" value="SURFEIT LOCUS PROTEIN"/>
    <property type="match status" value="1"/>
</dbReference>
<sequence length="242" mass="26263">MPPDARVRRRTVVTLLLAVLVTAGLLSLGTWQVKRLFWKQDLIARVEARVHAPPVPVPPPADWVGIDAASSEYRHVSLSGTFLHDKEALAQANTVLGPGFWVLTPLSAEDGTIVFVNRGFVPPDRRDPSSRSAGNPQGPVQITGLLRLSEPKGAFLRSNDPAADRWYSRDVPAMAAARGLPADKVAPFFVDADDTANPGGYPVGGLTQIAFPNNHLVYAITWYSLAGMLIAAVVVLYRRRQL</sequence>
<comment type="subcellular location">
    <subcellularLocation>
        <location evidence="6">Cell membrane</location>
        <topology evidence="6">Multi-pass membrane protein</topology>
    </subcellularLocation>
    <subcellularLocation>
        <location evidence="1">Membrane</location>
    </subcellularLocation>
</comment>
<proteinExistence type="inferred from homology"/>
<comment type="similarity">
    <text evidence="2 6">Belongs to the SURF1 family.</text>
</comment>
<dbReference type="PANTHER" id="PTHR23427:SF2">
    <property type="entry name" value="SURFEIT LOCUS PROTEIN 1"/>
    <property type="match status" value="1"/>
</dbReference>
<dbReference type="Pfam" id="PF02104">
    <property type="entry name" value="SURF1"/>
    <property type="match status" value="1"/>
</dbReference>
<keyword evidence="6" id="KW-1003">Cell membrane</keyword>
<evidence type="ECO:0000256" key="3">
    <source>
        <dbReference type="ARBA" id="ARBA00022692"/>
    </source>
</evidence>
<dbReference type="InterPro" id="IPR045214">
    <property type="entry name" value="Surf1/Surf4"/>
</dbReference>
<dbReference type="Proteomes" id="UP000192652">
    <property type="component" value="Unassembled WGS sequence"/>
</dbReference>
<gene>
    <name evidence="7" type="ORF">BTR14_16650</name>
</gene>
<evidence type="ECO:0000256" key="1">
    <source>
        <dbReference type="ARBA" id="ARBA00004370"/>
    </source>
</evidence>
<dbReference type="EMBL" id="MSPX01000015">
    <property type="protein sequence ID" value="OQP85261.1"/>
    <property type="molecule type" value="Genomic_DNA"/>
</dbReference>
<dbReference type="RefSeq" id="WP_081176957.1">
    <property type="nucleotide sequence ID" value="NZ_MSPX01000015.1"/>
</dbReference>
<evidence type="ECO:0000313" key="7">
    <source>
        <dbReference type="EMBL" id="OQP85261.1"/>
    </source>
</evidence>
<keyword evidence="3 6" id="KW-0812">Transmembrane</keyword>
<evidence type="ECO:0000256" key="2">
    <source>
        <dbReference type="ARBA" id="ARBA00007165"/>
    </source>
</evidence>
<comment type="caution">
    <text evidence="6">Lacks conserved residue(s) required for the propagation of feature annotation.</text>
</comment>
<feature type="transmembrane region" description="Helical" evidence="6">
    <location>
        <begin position="216"/>
        <end position="237"/>
    </location>
</feature>
<protein>
    <recommendedName>
        <fullName evidence="6">SURF1-like protein</fullName>
    </recommendedName>
</protein>
<keyword evidence="4 6" id="KW-1133">Transmembrane helix</keyword>
<evidence type="ECO:0000256" key="4">
    <source>
        <dbReference type="ARBA" id="ARBA00022989"/>
    </source>
</evidence>